<evidence type="ECO:0000256" key="4">
    <source>
        <dbReference type="ARBA" id="ARBA00022679"/>
    </source>
</evidence>
<evidence type="ECO:0000256" key="2">
    <source>
        <dbReference type="ARBA" id="ARBA00012534"/>
    </source>
</evidence>
<sequence length="270" mass="30909">MPARAKPPVLAEHEFQQLQTLLEDASGIVLAADRRTQVASRLVPRLHRHQLDNFPDYLQRLRQPAFAAEQTRVIDLLLSKETYFFREHRHFEFLAQWLLRNPSAKRFWSAACASGEEAYSLAMVASEHARSDDWSVLASDLSRASLGQLDDAVYDITQARYFPEGWLPRYSRCGTDEMDGRLRIHSSLRARVQARQINLAQALSDNLPCFDAIFLRNLLMYFCPHARQQMVRRVLAHLRPGGLLVIGHTESIDAPALPLRPILPSVFERL</sequence>
<evidence type="ECO:0000259" key="6">
    <source>
        <dbReference type="PROSITE" id="PS50123"/>
    </source>
</evidence>
<evidence type="ECO:0000256" key="1">
    <source>
        <dbReference type="ARBA" id="ARBA00001541"/>
    </source>
</evidence>
<dbReference type="PANTHER" id="PTHR24422">
    <property type="entry name" value="CHEMOTAXIS PROTEIN METHYLTRANSFERASE"/>
    <property type="match status" value="1"/>
</dbReference>
<dbReference type="Proteomes" id="UP001148203">
    <property type="component" value="Unassembled WGS sequence"/>
</dbReference>
<gene>
    <name evidence="7" type="ORF">M5G11_23575</name>
</gene>
<dbReference type="SUPFAM" id="SSF53335">
    <property type="entry name" value="S-adenosyl-L-methionine-dependent methyltransferases"/>
    <property type="match status" value="1"/>
</dbReference>
<dbReference type="Pfam" id="PF01739">
    <property type="entry name" value="CheR"/>
    <property type="match status" value="1"/>
</dbReference>
<dbReference type="InterPro" id="IPR022642">
    <property type="entry name" value="CheR_C"/>
</dbReference>
<dbReference type="InterPro" id="IPR036804">
    <property type="entry name" value="CheR_N_sf"/>
</dbReference>
<dbReference type="CDD" id="cd02440">
    <property type="entry name" value="AdoMet_MTases"/>
    <property type="match status" value="1"/>
</dbReference>
<dbReference type="InterPro" id="IPR000780">
    <property type="entry name" value="CheR_MeTrfase"/>
</dbReference>
<keyword evidence="5" id="KW-0949">S-adenosyl-L-methionine</keyword>
<dbReference type="Pfam" id="PF03705">
    <property type="entry name" value="CheR_N"/>
    <property type="match status" value="1"/>
</dbReference>
<evidence type="ECO:0000313" key="8">
    <source>
        <dbReference type="Proteomes" id="UP001148203"/>
    </source>
</evidence>
<comment type="catalytic activity">
    <reaction evidence="1">
        <text>L-glutamyl-[protein] + S-adenosyl-L-methionine = [protein]-L-glutamate 5-O-methyl ester + S-adenosyl-L-homocysteine</text>
        <dbReference type="Rhea" id="RHEA:24452"/>
        <dbReference type="Rhea" id="RHEA-COMP:10208"/>
        <dbReference type="Rhea" id="RHEA-COMP:10311"/>
        <dbReference type="ChEBI" id="CHEBI:29973"/>
        <dbReference type="ChEBI" id="CHEBI:57856"/>
        <dbReference type="ChEBI" id="CHEBI:59789"/>
        <dbReference type="ChEBI" id="CHEBI:82795"/>
        <dbReference type="EC" id="2.1.1.80"/>
    </reaction>
</comment>
<name>A0ABT5NZG4_9PSED</name>
<keyword evidence="4" id="KW-0808">Transferase</keyword>
<dbReference type="Gene3D" id="3.40.50.150">
    <property type="entry name" value="Vaccinia Virus protein VP39"/>
    <property type="match status" value="1"/>
</dbReference>
<dbReference type="Gene3D" id="1.10.155.10">
    <property type="entry name" value="Chemotaxis receptor methyltransferase CheR, N-terminal domain"/>
    <property type="match status" value="1"/>
</dbReference>
<organism evidence="7 8">
    <name type="scientific">Pseudomonas fontis</name>
    <dbReference type="NCBI Taxonomy" id="2942633"/>
    <lineage>
        <taxon>Bacteria</taxon>
        <taxon>Pseudomonadati</taxon>
        <taxon>Pseudomonadota</taxon>
        <taxon>Gammaproteobacteria</taxon>
        <taxon>Pseudomonadales</taxon>
        <taxon>Pseudomonadaceae</taxon>
        <taxon>Pseudomonas</taxon>
    </lineage>
</organism>
<protein>
    <recommendedName>
        <fullName evidence="2">protein-glutamate O-methyltransferase</fullName>
        <ecNumber evidence="2">2.1.1.80</ecNumber>
    </recommendedName>
</protein>
<keyword evidence="8" id="KW-1185">Reference proteome</keyword>
<accession>A0ABT5NZG4</accession>
<evidence type="ECO:0000313" key="7">
    <source>
        <dbReference type="EMBL" id="MDD0993512.1"/>
    </source>
</evidence>
<evidence type="ECO:0000256" key="5">
    <source>
        <dbReference type="ARBA" id="ARBA00022691"/>
    </source>
</evidence>
<comment type="caution">
    <text evidence="7">The sequence shown here is derived from an EMBL/GenBank/DDBJ whole genome shotgun (WGS) entry which is preliminary data.</text>
</comment>
<feature type="domain" description="CheR-type methyltransferase" evidence="6">
    <location>
        <begin position="3"/>
        <end position="270"/>
    </location>
</feature>
<dbReference type="SMART" id="SM00138">
    <property type="entry name" value="MeTrc"/>
    <property type="match status" value="1"/>
</dbReference>
<dbReference type="EC" id="2.1.1.80" evidence="2"/>
<dbReference type="SUPFAM" id="SSF47757">
    <property type="entry name" value="Chemotaxis receptor methyltransferase CheR, N-terminal domain"/>
    <property type="match status" value="1"/>
</dbReference>
<dbReference type="EMBL" id="JAMDGY010000096">
    <property type="protein sequence ID" value="MDD0993512.1"/>
    <property type="molecule type" value="Genomic_DNA"/>
</dbReference>
<proteinExistence type="predicted"/>
<dbReference type="PANTHER" id="PTHR24422:SF19">
    <property type="entry name" value="CHEMOTAXIS PROTEIN METHYLTRANSFERASE"/>
    <property type="match status" value="1"/>
</dbReference>
<dbReference type="PRINTS" id="PR00996">
    <property type="entry name" value="CHERMTFRASE"/>
</dbReference>
<dbReference type="InterPro" id="IPR022641">
    <property type="entry name" value="CheR_N"/>
</dbReference>
<keyword evidence="3" id="KW-0489">Methyltransferase</keyword>
<evidence type="ECO:0000256" key="3">
    <source>
        <dbReference type="ARBA" id="ARBA00022603"/>
    </source>
</evidence>
<dbReference type="InterPro" id="IPR050903">
    <property type="entry name" value="Bact_Chemotaxis_MeTrfase"/>
</dbReference>
<dbReference type="PROSITE" id="PS50123">
    <property type="entry name" value="CHER"/>
    <property type="match status" value="1"/>
</dbReference>
<dbReference type="InterPro" id="IPR029063">
    <property type="entry name" value="SAM-dependent_MTases_sf"/>
</dbReference>
<reference evidence="7 8" key="1">
    <citation type="submission" date="2022-05" db="EMBL/GenBank/DDBJ databases">
        <title>Novel Pseudomonas spp. Isolated from a Rainbow Trout Aquaculture Facility.</title>
        <authorList>
            <person name="Testerman T."/>
            <person name="Graf J."/>
        </authorList>
    </citation>
    <scope>NUCLEOTIDE SEQUENCE [LARGE SCALE GENOMIC DNA]</scope>
    <source>
        <strain evidence="7 8">ID681</strain>
    </source>
</reference>